<evidence type="ECO:0000256" key="6">
    <source>
        <dbReference type="ARBA" id="ARBA00023014"/>
    </source>
</evidence>
<keyword evidence="6" id="KW-0411">Iron-sulfur</keyword>
<dbReference type="PANTHER" id="PTHR42989:SF1">
    <property type="entry name" value="FORMATE HYDROGENLYASE SUBUNIT 7-RELATED"/>
    <property type="match status" value="1"/>
</dbReference>
<dbReference type="SUPFAM" id="SSF54862">
    <property type="entry name" value="4Fe-4S ferredoxins"/>
    <property type="match status" value="1"/>
</dbReference>
<evidence type="ECO:0000256" key="5">
    <source>
        <dbReference type="ARBA" id="ARBA00023004"/>
    </source>
</evidence>
<dbReference type="Gene3D" id="3.40.50.12280">
    <property type="match status" value="1"/>
</dbReference>
<evidence type="ECO:0000256" key="4">
    <source>
        <dbReference type="ARBA" id="ARBA00022723"/>
    </source>
</evidence>
<dbReference type="SUPFAM" id="SSF56770">
    <property type="entry name" value="HydA/Nqo6-like"/>
    <property type="match status" value="1"/>
</dbReference>
<keyword evidence="4" id="KW-0479">Metal-binding</keyword>
<feature type="domain" description="4Fe-4S ferredoxin-type" evidence="7">
    <location>
        <begin position="57"/>
        <end position="86"/>
    </location>
</feature>
<dbReference type="EMBL" id="DVOD01000014">
    <property type="protein sequence ID" value="HIU91861.1"/>
    <property type="molecule type" value="Genomic_DNA"/>
</dbReference>
<accession>A0A9D1MZD7</accession>
<dbReference type="InterPro" id="IPR017896">
    <property type="entry name" value="4Fe4S_Fe-S-bd"/>
</dbReference>
<comment type="caution">
    <text evidence="8">The sequence shown here is derived from an EMBL/GenBank/DDBJ whole genome shotgun (WGS) entry which is preliminary data.</text>
</comment>
<comment type="similarity">
    <text evidence="2">Belongs to the complex I 20 kDa subunit family.</text>
</comment>
<reference evidence="8" key="1">
    <citation type="submission" date="2020-10" db="EMBL/GenBank/DDBJ databases">
        <authorList>
            <person name="Gilroy R."/>
        </authorList>
    </citation>
    <scope>NUCLEOTIDE SEQUENCE</scope>
    <source>
        <strain evidence="8">CHK154-7741</strain>
    </source>
</reference>
<dbReference type="PROSITE" id="PS51379">
    <property type="entry name" value="4FE4S_FER_2"/>
    <property type="match status" value="1"/>
</dbReference>
<evidence type="ECO:0000313" key="9">
    <source>
        <dbReference type="Proteomes" id="UP000886748"/>
    </source>
</evidence>
<dbReference type="PANTHER" id="PTHR42989">
    <property type="entry name" value="HYDROGENASE-4 COMPONENT I"/>
    <property type="match status" value="1"/>
</dbReference>
<evidence type="ECO:0000259" key="7">
    <source>
        <dbReference type="PROSITE" id="PS51379"/>
    </source>
</evidence>
<evidence type="ECO:0000256" key="1">
    <source>
        <dbReference type="ARBA" id="ARBA00001966"/>
    </source>
</evidence>
<dbReference type="InterPro" id="IPR052375">
    <property type="entry name" value="Complex_I_20kDa-like"/>
</dbReference>
<sequence>MLDTLKSRIYQGQQFIKDIPNAPMREQFRGFPILKNIEGADLQKCVDACPTGALKLNPLSIDMGKCTFCGACKNADKSNSIDFSNYYKLASTNREKLIITEGMTPEEYEKTAVEVRKEITSVFSKSLKLRQVSAAGCNGCEMELNACSNCNFDMGRFGIDFVASPRHADGIVITGPISKNMAYALEDCYKSVPDPKIVILCGTCAISGGIYQDAEEINREFLEKYPIDLYIPGCPVHPLTFINSVLSFIKDKKR</sequence>
<dbReference type="Gene3D" id="3.30.70.20">
    <property type="match status" value="1"/>
</dbReference>
<keyword evidence="5" id="KW-0408">Iron</keyword>
<evidence type="ECO:0000256" key="2">
    <source>
        <dbReference type="ARBA" id="ARBA00009173"/>
    </source>
</evidence>
<evidence type="ECO:0000313" key="8">
    <source>
        <dbReference type="EMBL" id="HIU91861.1"/>
    </source>
</evidence>
<comment type="cofactor">
    <cofactor evidence="1">
        <name>[4Fe-4S] cluster</name>
        <dbReference type="ChEBI" id="CHEBI:49883"/>
    </cofactor>
</comment>
<evidence type="ECO:0000256" key="3">
    <source>
        <dbReference type="ARBA" id="ARBA00022485"/>
    </source>
</evidence>
<gene>
    <name evidence="8" type="ORF">IAD26_01860</name>
</gene>
<organism evidence="8 9">
    <name type="scientific">Candidatus Limenecus avicola</name>
    <dbReference type="NCBI Taxonomy" id="2840847"/>
    <lineage>
        <taxon>Bacteria</taxon>
        <taxon>Bacillati</taxon>
        <taxon>Bacillota</taxon>
        <taxon>Clostridia</taxon>
        <taxon>Eubacteriales</taxon>
        <taxon>Clostridiaceae</taxon>
        <taxon>Clostridiaceae incertae sedis</taxon>
        <taxon>Candidatus Limenecus</taxon>
    </lineage>
</organism>
<keyword evidence="3" id="KW-0004">4Fe-4S</keyword>
<protein>
    <submittedName>
        <fullName evidence="8">NADH:ubiquinone oxidoreductase</fullName>
    </submittedName>
</protein>
<proteinExistence type="inferred from homology"/>
<reference evidence="8" key="2">
    <citation type="journal article" date="2021" name="PeerJ">
        <title>Extensive microbial diversity within the chicken gut microbiome revealed by metagenomics and culture.</title>
        <authorList>
            <person name="Gilroy R."/>
            <person name="Ravi A."/>
            <person name="Getino M."/>
            <person name="Pursley I."/>
            <person name="Horton D.L."/>
            <person name="Alikhan N.F."/>
            <person name="Baker D."/>
            <person name="Gharbi K."/>
            <person name="Hall N."/>
            <person name="Watson M."/>
            <person name="Adriaenssens E.M."/>
            <person name="Foster-Nyarko E."/>
            <person name="Jarju S."/>
            <person name="Secka A."/>
            <person name="Antonio M."/>
            <person name="Oren A."/>
            <person name="Chaudhuri R.R."/>
            <person name="La Ragione R."/>
            <person name="Hildebrand F."/>
            <person name="Pallen M.J."/>
        </authorList>
    </citation>
    <scope>NUCLEOTIDE SEQUENCE</scope>
    <source>
        <strain evidence="8">CHK154-7741</strain>
    </source>
</reference>
<dbReference type="AlphaFoldDB" id="A0A9D1MZD7"/>
<name>A0A9D1MZD7_9CLOT</name>
<dbReference type="Pfam" id="PF01058">
    <property type="entry name" value="Oxidored_q6"/>
    <property type="match status" value="1"/>
</dbReference>
<dbReference type="GO" id="GO:0046872">
    <property type="term" value="F:metal ion binding"/>
    <property type="evidence" value="ECO:0007669"/>
    <property type="project" value="UniProtKB-KW"/>
</dbReference>
<dbReference type="GO" id="GO:0051539">
    <property type="term" value="F:4 iron, 4 sulfur cluster binding"/>
    <property type="evidence" value="ECO:0007669"/>
    <property type="project" value="UniProtKB-KW"/>
</dbReference>
<dbReference type="Proteomes" id="UP000886748">
    <property type="component" value="Unassembled WGS sequence"/>
</dbReference>
<dbReference type="InterPro" id="IPR006137">
    <property type="entry name" value="NADH_UbQ_OxRdtase-like_20kDa"/>
</dbReference>